<protein>
    <submittedName>
        <fullName evidence="1">Heat-inducible transcription repressor HrcA</fullName>
    </submittedName>
</protein>
<evidence type="ECO:0000313" key="1">
    <source>
        <dbReference type="EMBL" id="TMI77595.1"/>
    </source>
</evidence>
<accession>A0A537J257</accession>
<sequence>MADDLDARKRGILKIIIDDYVLTAEPVGSEAVSTRHR</sequence>
<comment type="caution">
    <text evidence="1">The sequence shown here is derived from an EMBL/GenBank/DDBJ whole genome shotgun (WGS) entry which is preliminary data.</text>
</comment>
<dbReference type="AlphaFoldDB" id="A0A537J257"/>
<organism evidence="1 2">
    <name type="scientific">Candidatus Segetimicrobium genomatis</name>
    <dbReference type="NCBI Taxonomy" id="2569760"/>
    <lineage>
        <taxon>Bacteria</taxon>
        <taxon>Bacillati</taxon>
        <taxon>Candidatus Sysuimicrobiota</taxon>
        <taxon>Candidatus Sysuimicrobiia</taxon>
        <taxon>Candidatus Sysuimicrobiales</taxon>
        <taxon>Candidatus Segetimicrobiaceae</taxon>
        <taxon>Candidatus Segetimicrobium</taxon>
    </lineage>
</organism>
<evidence type="ECO:0000313" key="2">
    <source>
        <dbReference type="Proteomes" id="UP000320048"/>
    </source>
</evidence>
<gene>
    <name evidence="1" type="ORF">E6H04_13905</name>
</gene>
<proteinExistence type="predicted"/>
<dbReference type="Proteomes" id="UP000320048">
    <property type="component" value="Unassembled WGS sequence"/>
</dbReference>
<dbReference type="Gene3D" id="1.10.10.10">
    <property type="entry name" value="Winged helix-like DNA-binding domain superfamily/Winged helix DNA-binding domain"/>
    <property type="match status" value="1"/>
</dbReference>
<reference evidence="1 2" key="1">
    <citation type="journal article" date="2019" name="Nat. Microbiol.">
        <title>Mediterranean grassland soil C-N compound turnover is dependent on rainfall and depth, and is mediated by genomically divergent microorganisms.</title>
        <authorList>
            <person name="Diamond S."/>
            <person name="Andeer P.F."/>
            <person name="Li Z."/>
            <person name="Crits-Christoph A."/>
            <person name="Burstein D."/>
            <person name="Anantharaman K."/>
            <person name="Lane K.R."/>
            <person name="Thomas B.C."/>
            <person name="Pan C."/>
            <person name="Northen T.R."/>
            <person name="Banfield J.F."/>
        </authorList>
    </citation>
    <scope>NUCLEOTIDE SEQUENCE [LARGE SCALE GENOMIC DNA]</scope>
    <source>
        <strain evidence="1">NP_7</strain>
    </source>
</reference>
<feature type="non-terminal residue" evidence="1">
    <location>
        <position position="37"/>
    </location>
</feature>
<dbReference type="InterPro" id="IPR036388">
    <property type="entry name" value="WH-like_DNA-bd_sf"/>
</dbReference>
<name>A0A537J257_9BACT</name>
<dbReference type="EMBL" id="VBAO01000447">
    <property type="protein sequence ID" value="TMI77595.1"/>
    <property type="molecule type" value="Genomic_DNA"/>
</dbReference>